<gene>
    <name evidence="3" type="ORF">D2V08_04115</name>
</gene>
<dbReference type="AlphaFoldDB" id="A0A3A1N9M8"/>
<name>A0A3A1N9M8_9FLAO</name>
<dbReference type="InterPro" id="IPR013595">
    <property type="entry name" value="Pept_S33_TAP-like_C"/>
</dbReference>
<accession>A0A3A1N9M8</accession>
<evidence type="ECO:0000259" key="2">
    <source>
        <dbReference type="Pfam" id="PF08386"/>
    </source>
</evidence>
<feature type="domain" description="AB hydrolase-1" evidence="1">
    <location>
        <begin position="78"/>
        <end position="187"/>
    </location>
</feature>
<dbReference type="EMBL" id="QXFH01000069">
    <property type="protein sequence ID" value="RIV35814.1"/>
    <property type="molecule type" value="Genomic_DNA"/>
</dbReference>
<dbReference type="SUPFAM" id="SSF53474">
    <property type="entry name" value="alpha/beta-Hydrolases"/>
    <property type="match status" value="1"/>
</dbReference>
<proteinExistence type="predicted"/>
<dbReference type="Pfam" id="PF00561">
    <property type="entry name" value="Abhydrolase_1"/>
    <property type="match status" value="1"/>
</dbReference>
<keyword evidence="4" id="KW-1185">Reference proteome</keyword>
<dbReference type="Gene3D" id="3.40.50.1820">
    <property type="entry name" value="alpha/beta hydrolase"/>
    <property type="match status" value="1"/>
</dbReference>
<dbReference type="PANTHER" id="PTHR46438:SF11">
    <property type="entry name" value="LIPASE-RELATED"/>
    <property type="match status" value="1"/>
</dbReference>
<dbReference type="PANTHER" id="PTHR46438">
    <property type="entry name" value="ALPHA/BETA-HYDROLASES SUPERFAMILY PROTEIN"/>
    <property type="match status" value="1"/>
</dbReference>
<evidence type="ECO:0000313" key="4">
    <source>
        <dbReference type="Proteomes" id="UP000266067"/>
    </source>
</evidence>
<dbReference type="OrthoDB" id="9785847at2"/>
<feature type="domain" description="Peptidase S33 tripeptidyl aminopeptidase-like C-terminal" evidence="2">
    <location>
        <begin position="224"/>
        <end position="277"/>
    </location>
</feature>
<dbReference type="Proteomes" id="UP000266067">
    <property type="component" value="Unassembled WGS sequence"/>
</dbReference>
<dbReference type="RefSeq" id="WP_119606816.1">
    <property type="nucleotide sequence ID" value="NZ_QXFH01000069.1"/>
</dbReference>
<dbReference type="InterPro" id="IPR000073">
    <property type="entry name" value="AB_hydrolase_1"/>
</dbReference>
<comment type="caution">
    <text evidence="3">The sequence shown here is derived from an EMBL/GenBank/DDBJ whole genome shotgun (WGS) entry which is preliminary data.</text>
</comment>
<dbReference type="InterPro" id="IPR029058">
    <property type="entry name" value="AB_hydrolase_fold"/>
</dbReference>
<evidence type="ECO:0000313" key="3">
    <source>
        <dbReference type="EMBL" id="RIV35814.1"/>
    </source>
</evidence>
<dbReference type="GO" id="GO:0016787">
    <property type="term" value="F:hydrolase activity"/>
    <property type="evidence" value="ECO:0007669"/>
    <property type="project" value="UniProtKB-KW"/>
</dbReference>
<keyword evidence="3" id="KW-0378">Hydrolase</keyword>
<organism evidence="3 4">
    <name type="scientific">Flagellimonas lutimaris</name>
    <dbReference type="NCBI Taxonomy" id="475082"/>
    <lineage>
        <taxon>Bacteria</taxon>
        <taxon>Pseudomonadati</taxon>
        <taxon>Bacteroidota</taxon>
        <taxon>Flavobacteriia</taxon>
        <taxon>Flavobacteriales</taxon>
        <taxon>Flavobacteriaceae</taxon>
        <taxon>Flagellimonas</taxon>
    </lineage>
</organism>
<protein>
    <submittedName>
        <fullName evidence="3">Alpha/beta hydrolase</fullName>
    </submittedName>
</protein>
<evidence type="ECO:0000259" key="1">
    <source>
        <dbReference type="Pfam" id="PF00561"/>
    </source>
</evidence>
<reference evidence="3 4" key="1">
    <citation type="submission" date="2018-08" db="EMBL/GenBank/DDBJ databases">
        <title>Proposal of Muricauda 72 sp.nov. and Muricauda NH166 sp.nov., isolated from seawater.</title>
        <authorList>
            <person name="Cheng H."/>
            <person name="Wu Y.-H."/>
            <person name="Guo L.-L."/>
            <person name="Xu X.-W."/>
        </authorList>
    </citation>
    <scope>NUCLEOTIDE SEQUENCE [LARGE SCALE GENOMIC DNA]</scope>
    <source>
        <strain evidence="3 4">KCTC 22173</strain>
    </source>
</reference>
<dbReference type="Pfam" id="PF08386">
    <property type="entry name" value="Abhydrolase_4"/>
    <property type="match status" value="1"/>
</dbReference>
<sequence length="279" mass="32093">MKKLLNKIIPLAYGQYYNAYTLIAPKKAAENAFHVFCTVRKGRVGPEQAEYLDGSKLNIENIAGHKVQSYHWPGNKETVLLVHGWESNTFRWRNLIKKLREADFNIIAFDAPSHGYSSGKHLYVPLYEEAVNYMVKKYNPKHLIGHSVGGMTIIYNQYKNPSDEVEKMVTIGSPSEFHEIMEHFQDLLKFNNRVMKHLDKYILDRFGFKINEFSTSKFAQSLSKKGLLFHDKHDNITPYHASVAVNKNWKDSTLVSTEGLGHSMHQDDVNNQIVSFLEA</sequence>